<gene>
    <name evidence="1" type="ORF">IHE45_02G054500</name>
</gene>
<keyword evidence="2" id="KW-1185">Reference proteome</keyword>
<accession>A0ACB7WQY8</accession>
<proteinExistence type="predicted"/>
<sequence length="189" mass="22369">MLSCSVFKNNEKFMPPKKFSCMIESSVCCFLFKASHTMSMSFHVIALLHMRFFHCSEFLCHWLHFVLQNPGVFFIRRSKWSENFLDVWWNQTTFISFGSTKSGDNAAFKHFMDNLPPDELRQHIQISPMQCLFNSYQWFLSWKSALRLFTSPSTTWKGAYSHGDFMVHFAGIDEKQEWAEKILREMESN</sequence>
<comment type="caution">
    <text evidence="1">The sequence shown here is derived from an EMBL/GenBank/DDBJ whole genome shotgun (WGS) entry which is preliminary data.</text>
</comment>
<name>A0ACB7WQY8_DIOAL</name>
<evidence type="ECO:0000313" key="1">
    <source>
        <dbReference type="EMBL" id="KAH7690531.1"/>
    </source>
</evidence>
<organism evidence="1 2">
    <name type="scientific">Dioscorea alata</name>
    <name type="common">Purple yam</name>
    <dbReference type="NCBI Taxonomy" id="55571"/>
    <lineage>
        <taxon>Eukaryota</taxon>
        <taxon>Viridiplantae</taxon>
        <taxon>Streptophyta</taxon>
        <taxon>Embryophyta</taxon>
        <taxon>Tracheophyta</taxon>
        <taxon>Spermatophyta</taxon>
        <taxon>Magnoliopsida</taxon>
        <taxon>Liliopsida</taxon>
        <taxon>Dioscoreales</taxon>
        <taxon>Dioscoreaceae</taxon>
        <taxon>Dioscorea</taxon>
    </lineage>
</organism>
<evidence type="ECO:0000313" key="2">
    <source>
        <dbReference type="Proteomes" id="UP000827976"/>
    </source>
</evidence>
<protein>
    <submittedName>
        <fullName evidence="1">Glycosyltransferase 34 protein</fullName>
    </submittedName>
</protein>
<reference evidence="2" key="1">
    <citation type="journal article" date="2022" name="Nat. Commun.">
        <title>Chromosome evolution and the genetic basis of agronomically important traits in greater yam.</title>
        <authorList>
            <person name="Bredeson J.V."/>
            <person name="Lyons J.B."/>
            <person name="Oniyinde I.O."/>
            <person name="Okereke N.R."/>
            <person name="Kolade O."/>
            <person name="Nnabue I."/>
            <person name="Nwadili C.O."/>
            <person name="Hribova E."/>
            <person name="Parker M."/>
            <person name="Nwogha J."/>
            <person name="Shu S."/>
            <person name="Carlson J."/>
            <person name="Kariba R."/>
            <person name="Muthemba S."/>
            <person name="Knop K."/>
            <person name="Barton G.J."/>
            <person name="Sherwood A.V."/>
            <person name="Lopez-Montes A."/>
            <person name="Asiedu R."/>
            <person name="Jamnadass R."/>
            <person name="Muchugi A."/>
            <person name="Goodstein D."/>
            <person name="Egesi C.N."/>
            <person name="Featherston J."/>
            <person name="Asfaw A."/>
            <person name="Simpson G.G."/>
            <person name="Dolezel J."/>
            <person name="Hendre P.S."/>
            <person name="Van Deynze A."/>
            <person name="Kumar P.L."/>
            <person name="Obidiegwu J.E."/>
            <person name="Bhattacharjee R."/>
            <person name="Rokhsar D.S."/>
        </authorList>
    </citation>
    <scope>NUCLEOTIDE SEQUENCE [LARGE SCALE GENOMIC DNA]</scope>
    <source>
        <strain evidence="2">cv. TDa95/00328</strain>
    </source>
</reference>
<dbReference type="EMBL" id="CM037012">
    <property type="protein sequence ID" value="KAH7690531.1"/>
    <property type="molecule type" value="Genomic_DNA"/>
</dbReference>
<dbReference type="Proteomes" id="UP000827976">
    <property type="component" value="Chromosome 2"/>
</dbReference>